<dbReference type="RefSeq" id="WP_258543133.1">
    <property type="nucleotide sequence ID" value="NZ_OU015584.1"/>
</dbReference>
<dbReference type="AlphaFoldDB" id="A0A916JPL5"/>
<dbReference type="CDD" id="cd07185">
    <property type="entry name" value="OmpA_C-like"/>
    <property type="match status" value="1"/>
</dbReference>
<name>A0A916JPL5_9FLAO</name>
<dbReference type="GO" id="GO:0009279">
    <property type="term" value="C:cell outer membrane"/>
    <property type="evidence" value="ECO:0007669"/>
    <property type="project" value="UniProtKB-SubCell"/>
</dbReference>
<evidence type="ECO:0000256" key="1">
    <source>
        <dbReference type="ARBA" id="ARBA00004442"/>
    </source>
</evidence>
<dbReference type="Gene3D" id="3.30.1330.60">
    <property type="entry name" value="OmpA-like domain"/>
    <property type="match status" value="1"/>
</dbReference>
<keyword evidence="6" id="KW-1185">Reference proteome</keyword>
<dbReference type="PRINTS" id="PR01021">
    <property type="entry name" value="OMPADOMAIN"/>
</dbReference>
<evidence type="ECO:0000256" key="2">
    <source>
        <dbReference type="ARBA" id="ARBA00023136"/>
    </source>
</evidence>
<evidence type="ECO:0000313" key="5">
    <source>
        <dbReference type="EMBL" id="CAG5085933.1"/>
    </source>
</evidence>
<keyword evidence="2" id="KW-0472">Membrane</keyword>
<evidence type="ECO:0000256" key="3">
    <source>
        <dbReference type="ARBA" id="ARBA00023237"/>
    </source>
</evidence>
<accession>A0A916JPL5</accession>
<reference evidence="5" key="1">
    <citation type="submission" date="2021-04" db="EMBL/GenBank/DDBJ databases">
        <authorList>
            <person name="Rodrigo-Torres L."/>
            <person name="Arahal R. D."/>
            <person name="Lucena T."/>
        </authorList>
    </citation>
    <scope>NUCLEOTIDE SEQUENCE</scope>
    <source>
        <strain evidence="5">AS29M-1</strain>
    </source>
</reference>
<evidence type="ECO:0000259" key="4">
    <source>
        <dbReference type="Pfam" id="PF00691"/>
    </source>
</evidence>
<evidence type="ECO:0000313" key="6">
    <source>
        <dbReference type="Proteomes" id="UP000683507"/>
    </source>
</evidence>
<keyword evidence="5" id="KW-0449">Lipoprotein</keyword>
<dbReference type="Pfam" id="PF00691">
    <property type="entry name" value="OmpA"/>
    <property type="match status" value="1"/>
</dbReference>
<dbReference type="Proteomes" id="UP000683507">
    <property type="component" value="Chromosome"/>
</dbReference>
<sequence>MKKLLVVLIVLVAVKSWSQNLIVNGGFEEMDQCPQTLGEFYPSGWFGTHGTRTTPDLISTCAAEDAYSNPKSYIINVVPFEGNSYAGLVGYNPYDHYREYISTRLNEPLKAGEVYQFSISLTQPKMALYYLNELGVVFTKDSAKPETLLMEMVVPSDIAIKGEKFLDLNDVWSTIKVNYTAKGGEKFLHLGCFLAETDLLYRKYQDRIAFSKKTGYRDAYYIVDNLSLIPVQSPMQGKPVKTLVFENINFDSGDFSSSEEEFEQFSDLIQYLKENPMMEVVIEGHTDDVGSSQDNLQLSQERALFVKSFFEYQKVPNTINTVGYGEDKPMVANDSSANRARNRRVVIHLFEK</sequence>
<dbReference type="InterPro" id="IPR050330">
    <property type="entry name" value="Bact_OuterMem_StrucFunc"/>
</dbReference>
<keyword evidence="3" id="KW-0998">Cell outer membrane</keyword>
<proteinExistence type="predicted"/>
<comment type="subcellular location">
    <subcellularLocation>
        <location evidence="1">Cell outer membrane</location>
    </subcellularLocation>
</comment>
<dbReference type="PANTHER" id="PTHR30329">
    <property type="entry name" value="STATOR ELEMENT OF FLAGELLAR MOTOR COMPLEX"/>
    <property type="match status" value="1"/>
</dbReference>
<dbReference type="InterPro" id="IPR036737">
    <property type="entry name" value="OmpA-like_sf"/>
</dbReference>
<dbReference type="KEGG" id="ptan:CRYO30217_02937"/>
<dbReference type="PANTHER" id="PTHR30329:SF21">
    <property type="entry name" value="LIPOPROTEIN YIAD-RELATED"/>
    <property type="match status" value="1"/>
</dbReference>
<dbReference type="InterPro" id="IPR006664">
    <property type="entry name" value="OMP_bac"/>
</dbReference>
<gene>
    <name evidence="5" type="primary">pal_18</name>
    <name evidence="5" type="ORF">CRYO30217_02937</name>
</gene>
<dbReference type="SUPFAM" id="SSF103088">
    <property type="entry name" value="OmpA-like"/>
    <property type="match status" value="1"/>
</dbReference>
<dbReference type="EMBL" id="OU015584">
    <property type="protein sequence ID" value="CAG5085933.1"/>
    <property type="molecule type" value="Genomic_DNA"/>
</dbReference>
<organism evidence="5 6">
    <name type="scientific">Parvicella tangerina</name>
    <dbReference type="NCBI Taxonomy" id="2829795"/>
    <lineage>
        <taxon>Bacteria</taxon>
        <taxon>Pseudomonadati</taxon>
        <taxon>Bacteroidota</taxon>
        <taxon>Flavobacteriia</taxon>
        <taxon>Flavobacteriales</taxon>
        <taxon>Parvicellaceae</taxon>
        <taxon>Parvicella</taxon>
    </lineage>
</organism>
<feature type="domain" description="OmpA-like" evidence="4">
    <location>
        <begin position="257"/>
        <end position="343"/>
    </location>
</feature>
<dbReference type="InterPro" id="IPR006665">
    <property type="entry name" value="OmpA-like"/>
</dbReference>
<protein>
    <submittedName>
        <fullName evidence="5">Peptidoglycan-associated lipoprotein</fullName>
    </submittedName>
</protein>